<dbReference type="Pfam" id="PF04972">
    <property type="entry name" value="BON"/>
    <property type="match status" value="1"/>
</dbReference>
<evidence type="ECO:0000313" key="2">
    <source>
        <dbReference type="EMBL" id="CAE6727088.1"/>
    </source>
</evidence>
<dbReference type="RefSeq" id="WP_213041528.1">
    <property type="nucleotide sequence ID" value="NZ_CAJNBJ010000002.1"/>
</dbReference>
<dbReference type="PANTHER" id="PTHR34606:SF15">
    <property type="entry name" value="BON DOMAIN-CONTAINING PROTEIN"/>
    <property type="match status" value="1"/>
</dbReference>
<sequence>MMKSMIHIAAGVTLLTLVGCHSTTGKTAGQTIDDASITAAVHSKLASDRLSNFTRIDVDTERGVVTLNGVVKSAEQKMRVAELTREVNGVRTVNNHLQIQAQ</sequence>
<dbReference type="Proteomes" id="UP000675880">
    <property type="component" value="Unassembled WGS sequence"/>
</dbReference>
<protein>
    <submittedName>
        <fullName evidence="2">BON domain-containing protein</fullName>
    </submittedName>
</protein>
<dbReference type="Gene3D" id="3.30.1340.30">
    <property type="match status" value="1"/>
</dbReference>
<name>A0ABM8R0Z1_9BACT</name>
<comment type="caution">
    <text evidence="2">The sequence shown here is derived from an EMBL/GenBank/DDBJ whole genome shotgun (WGS) entry which is preliminary data.</text>
</comment>
<dbReference type="InterPro" id="IPR007055">
    <property type="entry name" value="BON_dom"/>
</dbReference>
<dbReference type="EMBL" id="CAJNBJ010000002">
    <property type="protein sequence ID" value="CAE6727088.1"/>
    <property type="molecule type" value="Genomic_DNA"/>
</dbReference>
<dbReference type="PROSITE" id="PS50914">
    <property type="entry name" value="BON"/>
    <property type="match status" value="1"/>
</dbReference>
<feature type="domain" description="BON" evidence="1">
    <location>
        <begin position="33"/>
        <end position="101"/>
    </location>
</feature>
<dbReference type="PANTHER" id="PTHR34606">
    <property type="entry name" value="BON DOMAIN-CONTAINING PROTEIN"/>
    <property type="match status" value="1"/>
</dbReference>
<evidence type="ECO:0000313" key="3">
    <source>
        <dbReference type="Proteomes" id="UP000675880"/>
    </source>
</evidence>
<evidence type="ECO:0000259" key="1">
    <source>
        <dbReference type="PROSITE" id="PS50914"/>
    </source>
</evidence>
<dbReference type="InterPro" id="IPR014004">
    <property type="entry name" value="Transpt-assoc_nodulatn_dom_bac"/>
</dbReference>
<keyword evidence="3" id="KW-1185">Reference proteome</keyword>
<organism evidence="2 3">
    <name type="scientific">Nitrospira defluvii</name>
    <dbReference type="NCBI Taxonomy" id="330214"/>
    <lineage>
        <taxon>Bacteria</taxon>
        <taxon>Pseudomonadati</taxon>
        <taxon>Nitrospirota</taxon>
        <taxon>Nitrospiria</taxon>
        <taxon>Nitrospirales</taxon>
        <taxon>Nitrospiraceae</taxon>
        <taxon>Nitrospira</taxon>
    </lineage>
</organism>
<gene>
    <name evidence="2" type="ORF">NSPZN2_100158</name>
</gene>
<dbReference type="SMART" id="SM00749">
    <property type="entry name" value="BON"/>
    <property type="match status" value="1"/>
</dbReference>
<proteinExistence type="predicted"/>
<dbReference type="PROSITE" id="PS51257">
    <property type="entry name" value="PROKAR_LIPOPROTEIN"/>
    <property type="match status" value="1"/>
</dbReference>
<reference evidence="2 3" key="1">
    <citation type="submission" date="2021-02" db="EMBL/GenBank/DDBJ databases">
        <authorList>
            <person name="Han P."/>
        </authorList>
    </citation>
    <scope>NUCLEOTIDE SEQUENCE [LARGE SCALE GENOMIC DNA]</scope>
    <source>
        <strain evidence="2">Candidatus Nitrospira sp. ZN2</strain>
    </source>
</reference>
<accession>A0ABM8R0Z1</accession>
<dbReference type="InterPro" id="IPR051686">
    <property type="entry name" value="Lipoprotein_DolP"/>
</dbReference>